<organism evidence="1 2">
    <name type="scientific">Rangifer tarandus platyrhynchus</name>
    <name type="common">Svalbard reindeer</name>
    <dbReference type="NCBI Taxonomy" id="3082113"/>
    <lineage>
        <taxon>Eukaryota</taxon>
        <taxon>Metazoa</taxon>
        <taxon>Chordata</taxon>
        <taxon>Craniata</taxon>
        <taxon>Vertebrata</taxon>
        <taxon>Euteleostomi</taxon>
        <taxon>Mammalia</taxon>
        <taxon>Eutheria</taxon>
        <taxon>Laurasiatheria</taxon>
        <taxon>Artiodactyla</taxon>
        <taxon>Ruminantia</taxon>
        <taxon>Pecora</taxon>
        <taxon>Cervidae</taxon>
        <taxon>Odocoileinae</taxon>
        <taxon>Rangifer</taxon>
    </lineage>
</organism>
<reference evidence="1" key="1">
    <citation type="submission" date="2023-05" db="EMBL/GenBank/DDBJ databases">
        <authorList>
            <consortium name="ELIXIR-Norway"/>
        </authorList>
    </citation>
    <scope>NUCLEOTIDE SEQUENCE</scope>
</reference>
<sequence>MRPQGAAQLLALLLVRIEIAEQGELGRGLRARAGPGVRLSIPGPCGLQGIQVRVVGGNEAKLGRWPWQGSLRWNKVHSCGASLLNRRWVLSAAHCFEKNSYPSEWSVQFGELSSTPSIWSLRAFLRRYGVQDIITFPQFRRKSQHDIALVKLSSPVTFNKHVQPICIVSFSSEFKNRNDCWVTGWGDISEIEKLPPPYNLQEVQVSIINKSRCSYLFQQPYYRSNINYDMICAGSEDGNADSCKGDSGGPLVCEKNGRWIQIGIVSWGVGCGRRNRPGVYTNVSLYFNWIQLLTARSTPRPDPSRTTLTGPSPEDRMKWASSLQVLLLLLLASPSPTALPTPSPLVLPACGQPRVSSRIVGGRDARAGEWPWQASIQHRGTHVCGGSLIAPQWVLTAAHCFPRKALPAEYRVRLGALHLGPSSPPALLEPVRRVLLPPDYSEDGAHGDLALLLLRRPAPLSTRVQPVCLPEPGARPPPGTPCWVTGWGSLRPGVPLPEWRPLQGVRVPLLDARTCDHLYHQGTNVPRVEHIVLPGSLCAGYVGGQKDACQGDSGGPLVCMKSGRWVLVGVVSWGKGCALPNRPGVYTNVATYSPWIQAHLNI</sequence>
<protein>
    <submittedName>
        <fullName evidence="1">Uncharacterized protein</fullName>
    </submittedName>
</protein>
<name>A0ACB0F6B0_RANTA</name>
<proteinExistence type="predicted"/>
<dbReference type="EMBL" id="OX596117">
    <property type="protein sequence ID" value="CAI9708560.1"/>
    <property type="molecule type" value="Genomic_DNA"/>
</dbReference>
<dbReference type="Proteomes" id="UP001162501">
    <property type="component" value="Chromosome 33"/>
</dbReference>
<accession>A0ACB0F6B0</accession>
<evidence type="ECO:0000313" key="1">
    <source>
        <dbReference type="EMBL" id="CAI9708560.1"/>
    </source>
</evidence>
<evidence type="ECO:0000313" key="2">
    <source>
        <dbReference type="Proteomes" id="UP001162501"/>
    </source>
</evidence>
<gene>
    <name evidence="1" type="ORF">MRATA1EN3_LOCUS19773</name>
</gene>